<gene>
    <name evidence="7" type="ORF">AMON00008_LOCUS24625</name>
</gene>
<dbReference type="Pfam" id="PF01596">
    <property type="entry name" value="Methyltransf_3"/>
    <property type="match status" value="1"/>
</dbReference>
<dbReference type="Pfam" id="PF01535">
    <property type="entry name" value="PPR"/>
    <property type="match status" value="1"/>
</dbReference>
<evidence type="ECO:0000256" key="4">
    <source>
        <dbReference type="ARBA" id="ARBA00022737"/>
    </source>
</evidence>
<dbReference type="PANTHER" id="PTHR47447:SF17">
    <property type="entry name" value="OS12G0638900 PROTEIN"/>
    <property type="match status" value="1"/>
</dbReference>
<keyword evidence="1" id="KW-0489">Methyltransferase</keyword>
<dbReference type="EMBL" id="HBNR01035830">
    <property type="protein sequence ID" value="CAE4591839.1"/>
    <property type="molecule type" value="Transcribed_RNA"/>
</dbReference>
<keyword evidence="2" id="KW-0808">Transferase</keyword>
<dbReference type="SUPFAM" id="SSF53335">
    <property type="entry name" value="S-adenosyl-L-methionine-dependent methyltransferases"/>
    <property type="match status" value="1"/>
</dbReference>
<sequence>MFQAAVSVGDTSNGGHASCSSSSQWLHAYLQLRCSARGSRRTSVLAGAALHGLPWRCRPTVALDAARPPPAWPELPGEPAADAGGEIPCAWRRRQGGGQRGGGAQQRAAACLATVEARRSQTVRQPACARSGAAASRTHGLARSWQEAERLLEGLRRGHGEPDLPVYSAVIQACARCRDWRQALGLLAAAPERALVADAAAFYRAINACTQGAGWAWPLALLERMHTDGAEALRSWLLSSSSGREAASRLQVTPEIVTYNMVITSCEKSDRWQASLLLGEELPHRGMVADRVTYGALIGACKRGRLWRLVLALLALMPKRRLHPDVVQYNAAISSCEKEGQWQWASELMCRMRAALLAPDAVGHNALISACGRGLAWRAALAGLGELRVDSLQPDAITYNSVISACEKGMQWELSLELLRQMCSEQLRPDAVTGNALVSACDRGFRWARGLDALCWMRQRGLRLDAVSQTAAVSACDRGGAWRQAVARLELASGLQLANIFTHNAGISACAAAGLWPPALALLVAARTAVCPDRDSFGAVALACERVGQWRLSLGLLGELRRWRLPPDRAAYGSALRACGRGRSRRGAAGLVAELTAAGLLPGDPSNGALRSATAWAFEASGVRKLAHGCVRPGTSVKFAALLAFLHRRAGREDLAAVLAATEAFVGERKWLKVMGGRKARLLQACLAPGDRVLEFGTFVGYSTLLLAQRLRQLGAGGHVVSCDVDVEAAEVARAVLALAGVGEAEVEVRVGAAADYLAAGLLSTADVLVLDHRGTRYHQDLAAAERGVLAGRGSARVFADNVLLPGAPLFLAHVGNRYRLAIHEVDEFLKPGYDDWVVVASAPLGLPPVPASTLAPELRRLSAEIDAESWRSEREPVDWKAFQRRLAPALYRLRAEQGL</sequence>
<feature type="repeat" description="PPR" evidence="6">
    <location>
        <begin position="395"/>
        <end position="429"/>
    </location>
</feature>
<dbReference type="InterPro" id="IPR002935">
    <property type="entry name" value="SAM_O-MeTrfase"/>
</dbReference>
<feature type="repeat" description="PPR" evidence="6">
    <location>
        <begin position="325"/>
        <end position="359"/>
    </location>
</feature>
<dbReference type="GO" id="GO:0008171">
    <property type="term" value="F:O-methyltransferase activity"/>
    <property type="evidence" value="ECO:0007669"/>
    <property type="project" value="InterPro"/>
</dbReference>
<feature type="repeat" description="PPR" evidence="6">
    <location>
        <begin position="290"/>
        <end position="324"/>
    </location>
</feature>
<dbReference type="InterPro" id="IPR002885">
    <property type="entry name" value="PPR_rpt"/>
</dbReference>
<dbReference type="InterPro" id="IPR029063">
    <property type="entry name" value="SAM-dependent_MTases_sf"/>
</dbReference>
<reference evidence="7" key="1">
    <citation type="submission" date="2021-01" db="EMBL/GenBank/DDBJ databases">
        <authorList>
            <person name="Corre E."/>
            <person name="Pelletier E."/>
            <person name="Niang G."/>
            <person name="Scheremetjew M."/>
            <person name="Finn R."/>
            <person name="Kale V."/>
            <person name="Holt S."/>
            <person name="Cochrane G."/>
            <person name="Meng A."/>
            <person name="Brown T."/>
            <person name="Cohen L."/>
        </authorList>
    </citation>
    <scope>NUCLEOTIDE SEQUENCE</scope>
    <source>
        <strain evidence="7">CCMP3105</strain>
    </source>
</reference>
<dbReference type="AlphaFoldDB" id="A0A7S4QRM7"/>
<dbReference type="Gene3D" id="1.25.40.10">
    <property type="entry name" value="Tetratricopeptide repeat domain"/>
    <property type="match status" value="3"/>
</dbReference>
<evidence type="ECO:0000256" key="3">
    <source>
        <dbReference type="ARBA" id="ARBA00022691"/>
    </source>
</evidence>
<dbReference type="Pfam" id="PF13812">
    <property type="entry name" value="PPR_3"/>
    <property type="match status" value="2"/>
</dbReference>
<evidence type="ECO:0000256" key="1">
    <source>
        <dbReference type="ARBA" id="ARBA00022603"/>
    </source>
</evidence>
<proteinExistence type="inferred from homology"/>
<dbReference type="PROSITE" id="PS51375">
    <property type="entry name" value="PPR"/>
    <property type="match status" value="3"/>
</dbReference>
<dbReference type="GO" id="GO:0032259">
    <property type="term" value="P:methylation"/>
    <property type="evidence" value="ECO:0007669"/>
    <property type="project" value="UniProtKB-KW"/>
</dbReference>
<organism evidence="7">
    <name type="scientific">Alexandrium monilatum</name>
    <dbReference type="NCBI Taxonomy" id="311494"/>
    <lineage>
        <taxon>Eukaryota</taxon>
        <taxon>Sar</taxon>
        <taxon>Alveolata</taxon>
        <taxon>Dinophyceae</taxon>
        <taxon>Gonyaulacales</taxon>
        <taxon>Pyrocystaceae</taxon>
        <taxon>Alexandrium</taxon>
    </lineage>
</organism>
<comment type="similarity">
    <text evidence="5">Belongs to the class I-like SAM-binding methyltransferase superfamily. Cation-dependent O-methyltransferase family.</text>
</comment>
<keyword evidence="3" id="KW-0949">S-adenosyl-L-methionine</keyword>
<evidence type="ECO:0000313" key="7">
    <source>
        <dbReference type="EMBL" id="CAE4591839.1"/>
    </source>
</evidence>
<dbReference type="InterPro" id="IPR011990">
    <property type="entry name" value="TPR-like_helical_dom_sf"/>
</dbReference>
<dbReference type="Gene3D" id="3.40.50.150">
    <property type="entry name" value="Vaccinia Virus protein VP39"/>
    <property type="match status" value="1"/>
</dbReference>
<dbReference type="PROSITE" id="PS51682">
    <property type="entry name" value="SAM_OMT_I"/>
    <property type="match status" value="1"/>
</dbReference>
<protein>
    <recommendedName>
        <fullName evidence="8">Catechol O-methyltransferase</fullName>
    </recommendedName>
</protein>
<evidence type="ECO:0000256" key="6">
    <source>
        <dbReference type="PROSITE-ProRule" id="PRU00708"/>
    </source>
</evidence>
<accession>A0A7S4QRM7</accession>
<evidence type="ECO:0000256" key="2">
    <source>
        <dbReference type="ARBA" id="ARBA00022679"/>
    </source>
</evidence>
<dbReference type="NCBIfam" id="TIGR00756">
    <property type="entry name" value="PPR"/>
    <property type="match status" value="1"/>
</dbReference>
<evidence type="ECO:0000256" key="5">
    <source>
        <dbReference type="ARBA" id="ARBA00023453"/>
    </source>
</evidence>
<keyword evidence="4" id="KW-0677">Repeat</keyword>
<evidence type="ECO:0008006" key="8">
    <source>
        <dbReference type="Google" id="ProtNLM"/>
    </source>
</evidence>
<dbReference type="PANTHER" id="PTHR47447">
    <property type="entry name" value="OS03G0856100 PROTEIN"/>
    <property type="match status" value="1"/>
</dbReference>
<name>A0A7S4QRM7_9DINO</name>